<gene>
    <name evidence="1" type="ORF">QQF64_002023</name>
</gene>
<sequence>MLTTIHKASIVVVIISGQSKQRQRGGIQNNRLQQCEQAQPEIPHVCCELNSLTEGAGSDSLTYLSDMTQ</sequence>
<keyword evidence="2" id="KW-1185">Reference proteome</keyword>
<reference evidence="1 2" key="1">
    <citation type="submission" date="2023-09" db="EMBL/GenBank/DDBJ databases">
        <authorList>
            <person name="Wang M."/>
        </authorList>
    </citation>
    <scope>NUCLEOTIDE SEQUENCE [LARGE SCALE GENOMIC DNA]</scope>
    <source>
        <strain evidence="1">GT-2023</strain>
        <tissue evidence="1">Liver</tissue>
    </source>
</reference>
<proteinExistence type="predicted"/>
<name>A0ABR3MP03_9TELE</name>
<dbReference type="Proteomes" id="UP001558613">
    <property type="component" value="Unassembled WGS sequence"/>
</dbReference>
<dbReference type="EMBL" id="JAYMGO010000010">
    <property type="protein sequence ID" value="KAL1266348.1"/>
    <property type="molecule type" value="Genomic_DNA"/>
</dbReference>
<accession>A0ABR3MP03</accession>
<evidence type="ECO:0000313" key="2">
    <source>
        <dbReference type="Proteomes" id="UP001558613"/>
    </source>
</evidence>
<comment type="caution">
    <text evidence="1">The sequence shown here is derived from an EMBL/GenBank/DDBJ whole genome shotgun (WGS) entry which is preliminary data.</text>
</comment>
<evidence type="ECO:0000313" key="1">
    <source>
        <dbReference type="EMBL" id="KAL1266348.1"/>
    </source>
</evidence>
<organism evidence="1 2">
    <name type="scientific">Cirrhinus molitorella</name>
    <name type="common">mud carp</name>
    <dbReference type="NCBI Taxonomy" id="172907"/>
    <lineage>
        <taxon>Eukaryota</taxon>
        <taxon>Metazoa</taxon>
        <taxon>Chordata</taxon>
        <taxon>Craniata</taxon>
        <taxon>Vertebrata</taxon>
        <taxon>Euteleostomi</taxon>
        <taxon>Actinopterygii</taxon>
        <taxon>Neopterygii</taxon>
        <taxon>Teleostei</taxon>
        <taxon>Ostariophysi</taxon>
        <taxon>Cypriniformes</taxon>
        <taxon>Cyprinidae</taxon>
        <taxon>Labeoninae</taxon>
        <taxon>Labeonini</taxon>
        <taxon>Cirrhinus</taxon>
    </lineage>
</organism>
<protein>
    <submittedName>
        <fullName evidence="1">Uncharacterized protein</fullName>
    </submittedName>
</protein>